<gene>
    <name evidence="2" type="ORF">KUA55_12150</name>
</gene>
<reference evidence="2 3" key="1">
    <citation type="submission" date="2021-06" db="EMBL/GenBank/DDBJ databases">
        <title>Enterococcus alishanensis sp. nov., a novel lactic acid bacterium isolated from fresh coffee beans.</title>
        <authorList>
            <person name="Chen Y.-S."/>
        </authorList>
    </citation>
    <scope>NUCLEOTIDE SEQUENCE [LARGE SCALE GENOMIC DNA]</scope>
    <source>
        <strain evidence="2 3">ALS3</strain>
    </source>
</reference>
<dbReference type="InterPro" id="IPR050259">
    <property type="entry name" value="SDR"/>
</dbReference>
<sequence length="241" mass="26698">MTTALIMGASGDIGMSICEELASAGWSLYLHYYQQAEKVINFASDLQERYPQQDFFVVSLNMLAENDLAAFFKNLFQVDGIVFAAGFTYYQLLPEMQGQQIDNLWQIHVKTPLLILQALQEKLARSKRGRVIFIGSVYGHRGSSMETVYSAVKGAQEGFVKAYAKEVATLGITVNVVAPGAVKTAMNQNWQMEELATLTEEIPLGRLAEPKEIANACSYLFMKEASYITGIILPIAGGWME</sequence>
<comment type="caution">
    <text evidence="2">The sequence shown here is derived from an EMBL/GenBank/DDBJ whole genome shotgun (WGS) entry which is preliminary data.</text>
</comment>
<protein>
    <submittedName>
        <fullName evidence="2">SDR family oxidoreductase</fullName>
    </submittedName>
</protein>
<evidence type="ECO:0000256" key="1">
    <source>
        <dbReference type="ARBA" id="ARBA00006484"/>
    </source>
</evidence>
<dbReference type="Proteomes" id="UP000774130">
    <property type="component" value="Unassembled WGS sequence"/>
</dbReference>
<proteinExistence type="inferred from homology"/>
<dbReference type="RefSeq" id="WP_218326617.1">
    <property type="nucleotide sequence ID" value="NZ_JAHUZB010000004.1"/>
</dbReference>
<keyword evidence="3" id="KW-1185">Reference proteome</keyword>
<name>A0ABS6TEU7_9ENTE</name>
<dbReference type="EMBL" id="JAHUZB010000004">
    <property type="protein sequence ID" value="MBV7391435.1"/>
    <property type="molecule type" value="Genomic_DNA"/>
</dbReference>
<evidence type="ECO:0000313" key="2">
    <source>
        <dbReference type="EMBL" id="MBV7391435.1"/>
    </source>
</evidence>
<organism evidence="2 3">
    <name type="scientific">Enterococcus alishanensis</name>
    <dbReference type="NCBI Taxonomy" id="1303817"/>
    <lineage>
        <taxon>Bacteria</taxon>
        <taxon>Bacillati</taxon>
        <taxon>Bacillota</taxon>
        <taxon>Bacilli</taxon>
        <taxon>Lactobacillales</taxon>
        <taxon>Enterococcaceae</taxon>
        <taxon>Enterococcus</taxon>
    </lineage>
</organism>
<dbReference type="InterPro" id="IPR002347">
    <property type="entry name" value="SDR_fam"/>
</dbReference>
<evidence type="ECO:0000313" key="3">
    <source>
        <dbReference type="Proteomes" id="UP000774130"/>
    </source>
</evidence>
<dbReference type="Pfam" id="PF13561">
    <property type="entry name" value="adh_short_C2"/>
    <property type="match status" value="1"/>
</dbReference>
<dbReference type="PANTHER" id="PTHR42879:SF2">
    <property type="entry name" value="3-OXOACYL-[ACYL-CARRIER-PROTEIN] REDUCTASE FABG"/>
    <property type="match status" value="1"/>
</dbReference>
<dbReference type="PANTHER" id="PTHR42879">
    <property type="entry name" value="3-OXOACYL-(ACYL-CARRIER-PROTEIN) REDUCTASE"/>
    <property type="match status" value="1"/>
</dbReference>
<dbReference type="CDD" id="cd05233">
    <property type="entry name" value="SDR_c"/>
    <property type="match status" value="1"/>
</dbReference>
<accession>A0ABS6TEU7</accession>
<dbReference type="NCBIfam" id="NF047420">
    <property type="entry name" value="EF_P_mod_YmfI"/>
    <property type="match status" value="1"/>
</dbReference>
<comment type="similarity">
    <text evidence="1">Belongs to the short-chain dehydrogenases/reductases (SDR) family.</text>
</comment>